<protein>
    <submittedName>
        <fullName evidence="1">Uncharacterized protein</fullName>
    </submittedName>
</protein>
<accession>A0A368RTN8</accession>
<reference evidence="1" key="1">
    <citation type="journal article" date="2012" name="Nat. Biotechnol.">
        <title>Reference genome sequence of the model plant Setaria.</title>
        <authorList>
            <person name="Bennetzen J.L."/>
            <person name="Schmutz J."/>
            <person name="Wang H."/>
            <person name="Percifield R."/>
            <person name="Hawkins J."/>
            <person name="Pontaroli A.C."/>
            <person name="Estep M."/>
            <person name="Feng L."/>
            <person name="Vaughn J.N."/>
            <person name="Grimwood J."/>
            <person name="Jenkins J."/>
            <person name="Barry K."/>
            <person name="Lindquist E."/>
            <person name="Hellsten U."/>
            <person name="Deshpande S."/>
            <person name="Wang X."/>
            <person name="Wu X."/>
            <person name="Mitros T."/>
            <person name="Triplett J."/>
            <person name="Yang X."/>
            <person name="Ye C.Y."/>
            <person name="Mauro-Herrera M."/>
            <person name="Wang L."/>
            <person name="Li P."/>
            <person name="Sharma M."/>
            <person name="Sharma R."/>
            <person name="Ronald P.C."/>
            <person name="Panaud O."/>
            <person name="Kellogg E.A."/>
            <person name="Brutnell T.P."/>
            <person name="Doust A.N."/>
            <person name="Tuskan G.A."/>
            <person name="Rokhsar D."/>
            <person name="Devos K.M."/>
        </authorList>
    </citation>
    <scope>NUCLEOTIDE SEQUENCE [LARGE SCALE GENOMIC DNA]</scope>
    <source>
        <strain evidence="1">Yugu1</strain>
    </source>
</reference>
<dbReference type="AlphaFoldDB" id="A0A368RTN8"/>
<organism evidence="1">
    <name type="scientific">Setaria italica</name>
    <name type="common">Foxtail millet</name>
    <name type="synonym">Panicum italicum</name>
    <dbReference type="NCBI Taxonomy" id="4555"/>
    <lineage>
        <taxon>Eukaryota</taxon>
        <taxon>Viridiplantae</taxon>
        <taxon>Streptophyta</taxon>
        <taxon>Embryophyta</taxon>
        <taxon>Tracheophyta</taxon>
        <taxon>Spermatophyta</taxon>
        <taxon>Magnoliopsida</taxon>
        <taxon>Liliopsida</taxon>
        <taxon>Poales</taxon>
        <taxon>Poaceae</taxon>
        <taxon>PACMAD clade</taxon>
        <taxon>Panicoideae</taxon>
        <taxon>Panicodae</taxon>
        <taxon>Paniceae</taxon>
        <taxon>Cenchrinae</taxon>
        <taxon>Setaria</taxon>
    </lineage>
</organism>
<evidence type="ECO:0000313" key="1">
    <source>
        <dbReference type="EMBL" id="RCV33529.1"/>
    </source>
</evidence>
<dbReference type="EMBL" id="CM003534">
    <property type="protein sequence ID" value="RCV33529.1"/>
    <property type="molecule type" value="Genomic_DNA"/>
</dbReference>
<gene>
    <name evidence="1" type="ORF">SETIT_7G089800v2</name>
</gene>
<reference evidence="1" key="2">
    <citation type="submission" date="2015-07" db="EMBL/GenBank/DDBJ databases">
        <authorList>
            <person name="Noorani M."/>
        </authorList>
    </citation>
    <scope>NUCLEOTIDE SEQUENCE</scope>
    <source>
        <strain evidence="1">Yugu1</strain>
    </source>
</reference>
<proteinExistence type="predicted"/>
<sequence length="122" mass="13396">MQISACVYPGCLRAPPARGSSGPVASLFFHVLTSCSVGLWRVRIVGSGHMDGSWACCTRNSVLYAGLGLTRLLCRVCARVVGSSYCYKIRLIYCSFGNTQCFRSMQTAVSMALAFFWWVALY</sequence>
<name>A0A368RTN8_SETIT</name>